<dbReference type="RefSeq" id="XP_024345211.1">
    <property type="nucleotide sequence ID" value="XM_024500375.1"/>
</dbReference>
<dbReference type="GeneID" id="36346841"/>
<accession>W6TZ02</accession>
<dbReference type="CTD" id="36346841"/>
<protein>
    <submittedName>
        <fullName evidence="2">Uncharacterized protein</fullName>
    </submittedName>
</protein>
<dbReference type="KEGG" id="egl:EGR_11128"/>
<evidence type="ECO:0000256" key="1">
    <source>
        <dbReference type="SAM" id="MobiDB-lite"/>
    </source>
</evidence>
<sequence>MKHLDSPDVGSTIPHKAAVSKMSATKDTSTTTTTTTTTSTTTTTTTTNTTNTNTTSSNVEAGHPMSESAVLESTCKATASVGCCAPDRLWFATLAPRPAARHAWLHELADIAAMQAQLQLALQNPRRFHFVCSVRRQAKTLASTDMTSLCTNWRSDEANAFLSAHSSTTQLEHGDGDENGNVDGNAGSAFTLECLHASHWRYVNF</sequence>
<dbReference type="AlphaFoldDB" id="W6TZ02"/>
<evidence type="ECO:0000313" key="2">
    <source>
        <dbReference type="EMBL" id="EUB54015.1"/>
    </source>
</evidence>
<keyword evidence="3" id="KW-1185">Reference proteome</keyword>
<name>W6TZ02_ECHGR</name>
<gene>
    <name evidence="2" type="ORF">EGR_11128</name>
</gene>
<feature type="compositionally biased region" description="Low complexity" evidence="1">
    <location>
        <begin position="28"/>
        <end position="58"/>
    </location>
</feature>
<dbReference type="EMBL" id="APAU02000398">
    <property type="protein sequence ID" value="EUB54015.1"/>
    <property type="molecule type" value="Genomic_DNA"/>
</dbReference>
<comment type="caution">
    <text evidence="2">The sequence shown here is derived from an EMBL/GenBank/DDBJ whole genome shotgun (WGS) entry which is preliminary data.</text>
</comment>
<feature type="region of interest" description="Disordered" evidence="1">
    <location>
        <begin position="1"/>
        <end position="64"/>
    </location>
</feature>
<proteinExistence type="predicted"/>
<dbReference type="OrthoDB" id="10256089at2759"/>
<reference evidence="2 3" key="1">
    <citation type="journal article" date="2013" name="Nat. Genet.">
        <title>The genome of the hydatid tapeworm Echinococcus granulosus.</title>
        <authorList>
            <person name="Zheng H."/>
            <person name="Zhang W."/>
            <person name="Zhang L."/>
            <person name="Zhang Z."/>
            <person name="Li J."/>
            <person name="Lu G."/>
            <person name="Zhu Y."/>
            <person name="Wang Y."/>
            <person name="Huang Y."/>
            <person name="Liu J."/>
            <person name="Kang H."/>
            <person name="Chen J."/>
            <person name="Wang L."/>
            <person name="Chen A."/>
            <person name="Yu S."/>
            <person name="Gao Z."/>
            <person name="Jin L."/>
            <person name="Gu W."/>
            <person name="Wang Z."/>
            <person name="Zhao L."/>
            <person name="Shi B."/>
            <person name="Wen H."/>
            <person name="Lin R."/>
            <person name="Jones M.K."/>
            <person name="Brejova B."/>
            <person name="Vinar T."/>
            <person name="Zhao G."/>
            <person name="McManus D.P."/>
            <person name="Chen Z."/>
            <person name="Zhou Y."/>
            <person name="Wang S."/>
        </authorList>
    </citation>
    <scope>NUCLEOTIDE SEQUENCE [LARGE SCALE GENOMIC DNA]</scope>
</reference>
<dbReference type="Proteomes" id="UP000019149">
    <property type="component" value="Unassembled WGS sequence"/>
</dbReference>
<dbReference type="STRING" id="6210.W6TZ02"/>
<organism evidence="2 3">
    <name type="scientific">Echinococcus granulosus</name>
    <name type="common">Hydatid tapeworm</name>
    <dbReference type="NCBI Taxonomy" id="6210"/>
    <lineage>
        <taxon>Eukaryota</taxon>
        <taxon>Metazoa</taxon>
        <taxon>Spiralia</taxon>
        <taxon>Lophotrochozoa</taxon>
        <taxon>Platyhelminthes</taxon>
        <taxon>Cestoda</taxon>
        <taxon>Eucestoda</taxon>
        <taxon>Cyclophyllidea</taxon>
        <taxon>Taeniidae</taxon>
        <taxon>Echinococcus</taxon>
        <taxon>Echinococcus granulosus group</taxon>
    </lineage>
</organism>
<evidence type="ECO:0000313" key="3">
    <source>
        <dbReference type="Proteomes" id="UP000019149"/>
    </source>
</evidence>